<dbReference type="RefSeq" id="YP_001469079.1">
    <property type="nucleotide sequence ID" value="NC_009817.1"/>
</dbReference>
<keyword evidence="2" id="KW-1185">Reference proteome</keyword>
<reference evidence="1 2" key="1">
    <citation type="journal article" date="2007" name="Virology">
        <title>KSY1, a lactococcal phage with a T7-like transcription.</title>
        <authorList>
            <person name="Chopin A."/>
            <person name="Deveau H."/>
            <person name="Ehrlich S.D."/>
            <person name="Moineau S."/>
            <person name="Chopin M.C."/>
        </authorList>
    </citation>
    <scope>NUCLEOTIDE SEQUENCE</scope>
</reference>
<dbReference type="EMBL" id="DQ535032">
    <property type="protein sequence ID" value="ABG21623.1"/>
    <property type="molecule type" value="Genomic_DNA"/>
</dbReference>
<dbReference type="GeneID" id="5602047"/>
<protein>
    <submittedName>
        <fullName evidence="1">Gp080</fullName>
    </submittedName>
</protein>
<dbReference type="InterPro" id="IPR036397">
    <property type="entry name" value="RNaseH_sf"/>
</dbReference>
<dbReference type="InterPro" id="IPR012337">
    <property type="entry name" value="RNaseH-like_sf"/>
</dbReference>
<accession>A6MAE5</accession>
<evidence type="ECO:0000313" key="2">
    <source>
        <dbReference type="Proteomes" id="UP000000714"/>
    </source>
</evidence>
<gene>
    <name evidence="1" type="ORF">KSY1p080</name>
</gene>
<organism evidence="1 2">
    <name type="scientific">Lactococcus phage KSY1</name>
    <dbReference type="NCBI Taxonomy" id="2913972"/>
    <lineage>
        <taxon>Viruses</taxon>
        <taxon>Duplodnaviria</taxon>
        <taxon>Heunggongvirae</taxon>
        <taxon>Uroviricota</taxon>
        <taxon>Caudoviricetes</taxon>
        <taxon>Chopinvirus</taxon>
        <taxon>Chopinvirus KSY1</taxon>
    </lineage>
</organism>
<sequence length="173" mass="20250">MRILALDYSSASTGFCWYDTEDGTLILDSIVPEEESKADRIQNITYKLLRLPTPDYMVVEEVKSMINADTLRTLLRGVGYTIGQLNVCYRDVEFVGPGQWRKSAWGKSPRKRDDAKQLAMDMLWDWCIPYSNDDEAEALGIMLYYIKHNYKEHYDYFMDAENYKFAIEDVYET</sequence>
<proteinExistence type="predicted"/>
<dbReference type="Gene3D" id="3.30.420.10">
    <property type="entry name" value="Ribonuclease H-like superfamily/Ribonuclease H"/>
    <property type="match status" value="1"/>
</dbReference>
<dbReference type="KEGG" id="vg:5602047"/>
<dbReference type="Proteomes" id="UP000000714">
    <property type="component" value="Segment"/>
</dbReference>
<dbReference type="GO" id="GO:0003676">
    <property type="term" value="F:nucleic acid binding"/>
    <property type="evidence" value="ECO:0007669"/>
    <property type="project" value="InterPro"/>
</dbReference>
<evidence type="ECO:0000313" key="1">
    <source>
        <dbReference type="EMBL" id="ABG21623.1"/>
    </source>
</evidence>
<dbReference type="SUPFAM" id="SSF53098">
    <property type="entry name" value="Ribonuclease H-like"/>
    <property type="match status" value="1"/>
</dbReference>
<name>A6MAE5_9CAUD</name>